<dbReference type="Proteomes" id="UP000031599">
    <property type="component" value="Unassembled WGS sequence"/>
</dbReference>
<dbReference type="GO" id="GO:1990281">
    <property type="term" value="C:efflux pump complex"/>
    <property type="evidence" value="ECO:0007669"/>
    <property type="project" value="TreeGrafter"/>
</dbReference>
<evidence type="ECO:0000256" key="4">
    <source>
        <dbReference type="ARBA" id="ARBA00022452"/>
    </source>
</evidence>
<feature type="region of interest" description="Disordered" evidence="9">
    <location>
        <begin position="17"/>
        <end position="43"/>
    </location>
</feature>
<dbReference type="Pfam" id="PF02321">
    <property type="entry name" value="OEP"/>
    <property type="match status" value="2"/>
</dbReference>
<feature type="compositionally biased region" description="Pro residues" evidence="9">
    <location>
        <begin position="17"/>
        <end position="32"/>
    </location>
</feature>
<sequence>MGAPSLAWAAPPLVLAAPPPKVDPPVTPPAGPPDTLDGPAAVEGPAEPEVAAFDDPIVAALQPVAGGLTADEVAKRSVERSPGLAAKQAEVAAAEARLDQTLYQFIPHVEASASYTRLSQAQLNFDTGGGGFIVGAQNEGLLTYGPCGDFAPLNCVVDQMGQPVGAVPLEFDLPMPPLNAFSLQAQIGVPISDYIARLPTAKKAGKAQIQAAEFATTAELLTTQKDARLAYYDWVRTIASTVALQESLLRTQARLLDAEAGFEAGVASKADVMRLDAAVATLTAATIRAENYRLLAEQALALQMGESEFERYEIGEQLLTPVSPLADADDLPRMIQEAEDQRYEMRAFESSTEALEYGIKTTRAGYYPRLDGFAEATYANPNQRFFPLEAVFKGSWSAGVALTFVMNEAINSKMKLKELEANKRGLDAQREALRRGLALEVAAAHAERISVMAELEYNERATESAIEGYRVAVDLYQVGDATTTDILDAEYERVDATLRNINAKIDLRRANIKLMYATGRLQPIEPGADAR</sequence>
<proteinExistence type="inferred from homology"/>
<dbReference type="InterPro" id="IPR003423">
    <property type="entry name" value="OMP_efflux"/>
</dbReference>
<feature type="coiled-coil region" evidence="8">
    <location>
        <begin position="409"/>
        <end position="436"/>
    </location>
</feature>
<dbReference type="Gene3D" id="1.20.1600.10">
    <property type="entry name" value="Outer membrane efflux proteins (OEP)"/>
    <property type="match status" value="1"/>
</dbReference>
<dbReference type="EMBL" id="JMCC02000153">
    <property type="protein sequence ID" value="KIG12074.1"/>
    <property type="molecule type" value="Genomic_DNA"/>
</dbReference>
<dbReference type="PANTHER" id="PTHR30026">
    <property type="entry name" value="OUTER MEMBRANE PROTEIN TOLC"/>
    <property type="match status" value="1"/>
</dbReference>
<reference evidence="10 11" key="1">
    <citation type="submission" date="2014-12" db="EMBL/GenBank/DDBJ databases">
        <title>Genome assembly of Enhygromyxa salina DSM 15201.</title>
        <authorList>
            <person name="Sharma G."/>
            <person name="Subramanian S."/>
        </authorList>
    </citation>
    <scope>NUCLEOTIDE SEQUENCE [LARGE SCALE GENOMIC DNA]</scope>
    <source>
        <strain evidence="10 11">DSM 15201</strain>
    </source>
</reference>
<keyword evidence="8" id="KW-0175">Coiled coil</keyword>
<evidence type="ECO:0000256" key="8">
    <source>
        <dbReference type="SAM" id="Coils"/>
    </source>
</evidence>
<evidence type="ECO:0000256" key="7">
    <source>
        <dbReference type="ARBA" id="ARBA00023237"/>
    </source>
</evidence>
<dbReference type="GO" id="GO:0009279">
    <property type="term" value="C:cell outer membrane"/>
    <property type="evidence" value="ECO:0007669"/>
    <property type="project" value="UniProtKB-SubCell"/>
</dbReference>
<keyword evidence="7" id="KW-0998">Cell outer membrane</keyword>
<evidence type="ECO:0000313" key="11">
    <source>
        <dbReference type="Proteomes" id="UP000031599"/>
    </source>
</evidence>
<evidence type="ECO:0000256" key="1">
    <source>
        <dbReference type="ARBA" id="ARBA00004442"/>
    </source>
</evidence>
<evidence type="ECO:0000256" key="9">
    <source>
        <dbReference type="SAM" id="MobiDB-lite"/>
    </source>
</evidence>
<protein>
    <submittedName>
        <fullName evidence="10">Outer membrane efflux protein</fullName>
    </submittedName>
</protein>
<evidence type="ECO:0000256" key="2">
    <source>
        <dbReference type="ARBA" id="ARBA00007613"/>
    </source>
</evidence>
<gene>
    <name evidence="10" type="ORF">DB30_02071</name>
</gene>
<dbReference type="GO" id="GO:0015288">
    <property type="term" value="F:porin activity"/>
    <property type="evidence" value="ECO:0007669"/>
    <property type="project" value="TreeGrafter"/>
</dbReference>
<keyword evidence="3" id="KW-0813">Transport</keyword>
<dbReference type="GO" id="GO:0015562">
    <property type="term" value="F:efflux transmembrane transporter activity"/>
    <property type="evidence" value="ECO:0007669"/>
    <property type="project" value="InterPro"/>
</dbReference>
<keyword evidence="5" id="KW-0812">Transmembrane</keyword>
<evidence type="ECO:0000313" key="10">
    <source>
        <dbReference type="EMBL" id="KIG12074.1"/>
    </source>
</evidence>
<dbReference type="AlphaFoldDB" id="A0A0C1Z390"/>
<keyword evidence="4" id="KW-1134">Transmembrane beta strand</keyword>
<organism evidence="10 11">
    <name type="scientific">Enhygromyxa salina</name>
    <dbReference type="NCBI Taxonomy" id="215803"/>
    <lineage>
        <taxon>Bacteria</taxon>
        <taxon>Pseudomonadati</taxon>
        <taxon>Myxococcota</taxon>
        <taxon>Polyangia</taxon>
        <taxon>Nannocystales</taxon>
        <taxon>Nannocystaceae</taxon>
        <taxon>Enhygromyxa</taxon>
    </lineage>
</organism>
<dbReference type="PANTHER" id="PTHR30026:SF21">
    <property type="entry name" value="SLR1270 PROTEIN"/>
    <property type="match status" value="1"/>
</dbReference>
<keyword evidence="6" id="KW-0472">Membrane</keyword>
<comment type="similarity">
    <text evidence="2">Belongs to the outer membrane factor (OMF) (TC 1.B.17) family.</text>
</comment>
<name>A0A0C1Z390_9BACT</name>
<dbReference type="SUPFAM" id="SSF56954">
    <property type="entry name" value="Outer membrane efflux proteins (OEP)"/>
    <property type="match status" value="1"/>
</dbReference>
<comment type="subcellular location">
    <subcellularLocation>
        <location evidence="1">Cell outer membrane</location>
    </subcellularLocation>
</comment>
<comment type="caution">
    <text evidence="10">The sequence shown here is derived from an EMBL/GenBank/DDBJ whole genome shotgun (WGS) entry which is preliminary data.</text>
</comment>
<evidence type="ECO:0000256" key="6">
    <source>
        <dbReference type="ARBA" id="ARBA00023136"/>
    </source>
</evidence>
<dbReference type="InterPro" id="IPR051906">
    <property type="entry name" value="TolC-like"/>
</dbReference>
<evidence type="ECO:0000256" key="3">
    <source>
        <dbReference type="ARBA" id="ARBA00022448"/>
    </source>
</evidence>
<evidence type="ECO:0000256" key="5">
    <source>
        <dbReference type="ARBA" id="ARBA00022692"/>
    </source>
</evidence>
<accession>A0A0C1Z390</accession>